<evidence type="ECO:0000256" key="3">
    <source>
        <dbReference type="ARBA" id="ARBA00022801"/>
    </source>
</evidence>
<gene>
    <name evidence="6" type="ORF">ENM28_00145</name>
</gene>
<comment type="caution">
    <text evidence="6">The sequence shown here is derived from an EMBL/GenBank/DDBJ whole genome shotgun (WGS) entry which is preliminary data.</text>
</comment>
<feature type="domain" description="Metallo-beta-lactamase" evidence="5">
    <location>
        <begin position="12"/>
        <end position="185"/>
    </location>
</feature>
<dbReference type="EMBL" id="DRXE01000007">
    <property type="protein sequence ID" value="HHM67144.1"/>
    <property type="molecule type" value="Genomic_DNA"/>
</dbReference>
<protein>
    <submittedName>
        <fullName evidence="6">MBL fold metallo-hydrolase</fullName>
    </submittedName>
</protein>
<dbReference type="InterPro" id="IPR051453">
    <property type="entry name" value="MBL_Glyoxalase_II"/>
</dbReference>
<name>A0A7C5RDD9_9DEIN</name>
<sequence>MRVFGLEVGPLRENTYLVEGPEGAVLIDPGDEPGRILALLEATGLAPRAILLTHAHFDHVGAVAPLVAALALPVFLHPMDFTLYRHAAEAARMWGFSIPKPPLPVEPLEEGMRLFGFQVFHLPGHSPGHVAFFYPGEAPQVFSGDLLFRGSIGRFDLPGASQEALFHSLKRLLSLPAPTEVHPGHGPATTLGLEAQTNPFLTGLEWET</sequence>
<dbReference type="PANTHER" id="PTHR46233:SF3">
    <property type="entry name" value="HYDROXYACYLGLUTATHIONE HYDROLASE GLOC"/>
    <property type="match status" value="1"/>
</dbReference>
<evidence type="ECO:0000256" key="1">
    <source>
        <dbReference type="ARBA" id="ARBA00001947"/>
    </source>
</evidence>
<dbReference type="InterPro" id="IPR001279">
    <property type="entry name" value="Metallo-B-lactamas"/>
</dbReference>
<dbReference type="GO" id="GO:0046872">
    <property type="term" value="F:metal ion binding"/>
    <property type="evidence" value="ECO:0007669"/>
    <property type="project" value="UniProtKB-KW"/>
</dbReference>
<evidence type="ECO:0000313" key="6">
    <source>
        <dbReference type="EMBL" id="HHM67144.1"/>
    </source>
</evidence>
<dbReference type="InterPro" id="IPR036866">
    <property type="entry name" value="RibonucZ/Hydroxyglut_hydro"/>
</dbReference>
<dbReference type="AlphaFoldDB" id="A0A7C5RDD9"/>
<dbReference type="Gene3D" id="3.60.15.10">
    <property type="entry name" value="Ribonuclease Z/Hydroxyacylglutathione hydrolase-like"/>
    <property type="match status" value="1"/>
</dbReference>
<evidence type="ECO:0000256" key="4">
    <source>
        <dbReference type="ARBA" id="ARBA00022833"/>
    </source>
</evidence>
<dbReference type="GO" id="GO:0016787">
    <property type="term" value="F:hydrolase activity"/>
    <property type="evidence" value="ECO:0007669"/>
    <property type="project" value="UniProtKB-KW"/>
</dbReference>
<evidence type="ECO:0000256" key="2">
    <source>
        <dbReference type="ARBA" id="ARBA00022723"/>
    </source>
</evidence>
<reference evidence="6" key="1">
    <citation type="journal article" date="2020" name="mSystems">
        <title>Genome- and Community-Level Interaction Insights into Carbon Utilization and Element Cycling Functions of Hydrothermarchaeota in Hydrothermal Sediment.</title>
        <authorList>
            <person name="Zhou Z."/>
            <person name="Liu Y."/>
            <person name="Xu W."/>
            <person name="Pan J."/>
            <person name="Luo Z.H."/>
            <person name="Li M."/>
        </authorList>
    </citation>
    <scope>NUCLEOTIDE SEQUENCE [LARGE SCALE GENOMIC DNA]</scope>
    <source>
        <strain evidence="6">SpSt-1071</strain>
    </source>
</reference>
<proteinExistence type="predicted"/>
<dbReference type="SUPFAM" id="SSF56281">
    <property type="entry name" value="Metallo-hydrolase/oxidoreductase"/>
    <property type="match status" value="1"/>
</dbReference>
<dbReference type="Pfam" id="PF00753">
    <property type="entry name" value="Lactamase_B"/>
    <property type="match status" value="1"/>
</dbReference>
<organism evidence="6">
    <name type="scientific">Thermus caliditerrae</name>
    <dbReference type="NCBI Taxonomy" id="1330700"/>
    <lineage>
        <taxon>Bacteria</taxon>
        <taxon>Thermotogati</taxon>
        <taxon>Deinococcota</taxon>
        <taxon>Deinococci</taxon>
        <taxon>Thermales</taxon>
        <taxon>Thermaceae</taxon>
        <taxon>Thermus</taxon>
    </lineage>
</organism>
<comment type="cofactor">
    <cofactor evidence="1">
        <name>Zn(2+)</name>
        <dbReference type="ChEBI" id="CHEBI:29105"/>
    </cofactor>
</comment>
<keyword evidence="3 6" id="KW-0378">Hydrolase</keyword>
<keyword evidence="2" id="KW-0479">Metal-binding</keyword>
<keyword evidence="4" id="KW-0862">Zinc</keyword>
<evidence type="ECO:0000259" key="5">
    <source>
        <dbReference type="SMART" id="SM00849"/>
    </source>
</evidence>
<dbReference type="SMART" id="SM00849">
    <property type="entry name" value="Lactamase_B"/>
    <property type="match status" value="1"/>
</dbReference>
<accession>A0A7C5RDD9</accession>
<dbReference type="PANTHER" id="PTHR46233">
    <property type="entry name" value="HYDROXYACYLGLUTATHIONE HYDROLASE GLOC"/>
    <property type="match status" value="1"/>
</dbReference>